<keyword evidence="1" id="KW-0732">Signal</keyword>
<organism evidence="3 4">
    <name type="scientific">Pontibacter fetidus</name>
    <dbReference type="NCBI Taxonomy" id="2700082"/>
    <lineage>
        <taxon>Bacteria</taxon>
        <taxon>Pseudomonadati</taxon>
        <taxon>Bacteroidota</taxon>
        <taxon>Cytophagia</taxon>
        <taxon>Cytophagales</taxon>
        <taxon>Hymenobacteraceae</taxon>
        <taxon>Pontibacter</taxon>
    </lineage>
</organism>
<dbReference type="PROSITE" id="PS51257">
    <property type="entry name" value="PROKAR_LIPOPROTEIN"/>
    <property type="match status" value="1"/>
</dbReference>
<feature type="chain" id="PRO_5025592047" evidence="1">
    <location>
        <begin position="20"/>
        <end position="413"/>
    </location>
</feature>
<protein>
    <submittedName>
        <fullName evidence="3">GWxTD domain-containing protein</fullName>
    </submittedName>
</protein>
<dbReference type="EMBL" id="JAAEAA010000031">
    <property type="protein sequence ID" value="NDK57614.1"/>
    <property type="molecule type" value="Genomic_DNA"/>
</dbReference>
<accession>A0A6B2HCP5</accession>
<evidence type="ECO:0000313" key="4">
    <source>
        <dbReference type="Proteomes" id="UP000478546"/>
    </source>
</evidence>
<name>A0A6B2HCP5_9BACT</name>
<sequence length="413" mass="46751">MARIAVIYSLLLVSMAASCGRVPETGQQTIATSPKRDAAPADREVTMHYTWRATPDSLHLYLLFSDVSRLAELQRTATSLSYVVAGQNNTVLLKDTVQVVKPSQPGEEDGILLDISIPTSVVSDANTLQLKLWQKFAGEATMHTTFKLQLQGAMLDKTQVVSGASSKKPLIRNYSITSDTLVLDGIDTTSSMQVYYFNAHFAPALPPMSTRKEAIAPTLKPLDSLTIVANQVFVLEKEGLYLLWADKPYASGLLVKNWYYPKVTMAKEMLEPLIYLTTSTERERLLQAKEPKKAVDDFWLSVAGEKHLARELIRTYYGRVEHANKLYTSHKPGWATDRGMIYLVYGPPSDISKVGNTETWIYRESEMHPYTKFVFTKKRNNFTENHYELIRHREYEESWYSAVAKWRAGITDM</sequence>
<reference evidence="3 4" key="1">
    <citation type="submission" date="2020-01" db="EMBL/GenBank/DDBJ databases">
        <authorList>
            <person name="Kim M.K."/>
        </authorList>
    </citation>
    <scope>NUCLEOTIDE SEQUENCE [LARGE SCALE GENOMIC DNA]</scope>
    <source>
        <strain evidence="3 4">BT213</strain>
    </source>
</reference>
<dbReference type="Pfam" id="PF20094">
    <property type="entry name" value="GWxTD_dom"/>
    <property type="match status" value="1"/>
</dbReference>
<dbReference type="Proteomes" id="UP000478546">
    <property type="component" value="Unassembled WGS sequence"/>
</dbReference>
<dbReference type="RefSeq" id="WP_162347670.1">
    <property type="nucleotide sequence ID" value="NZ_JAAEAA010000031.1"/>
</dbReference>
<evidence type="ECO:0000313" key="3">
    <source>
        <dbReference type="EMBL" id="NDK57614.1"/>
    </source>
</evidence>
<proteinExistence type="predicted"/>
<evidence type="ECO:0000259" key="2">
    <source>
        <dbReference type="Pfam" id="PF20094"/>
    </source>
</evidence>
<gene>
    <name evidence="3" type="ORF">GWO68_16940</name>
</gene>
<dbReference type="NCBIfam" id="TIGR04514">
    <property type="entry name" value="GWxTD_dom"/>
    <property type="match status" value="1"/>
</dbReference>
<evidence type="ECO:0000256" key="1">
    <source>
        <dbReference type="SAM" id="SignalP"/>
    </source>
</evidence>
<comment type="caution">
    <text evidence="3">The sequence shown here is derived from an EMBL/GenBank/DDBJ whole genome shotgun (WGS) entry which is preliminary data.</text>
</comment>
<dbReference type="AlphaFoldDB" id="A0A6B2HCP5"/>
<keyword evidence="4" id="KW-1185">Reference proteome</keyword>
<dbReference type="InterPro" id="IPR030959">
    <property type="entry name" value="GWxTD_dom"/>
</dbReference>
<feature type="domain" description="GWxTD" evidence="2">
    <location>
        <begin position="239"/>
        <end position="407"/>
    </location>
</feature>
<feature type="signal peptide" evidence="1">
    <location>
        <begin position="1"/>
        <end position="19"/>
    </location>
</feature>